<reference evidence="1" key="1">
    <citation type="journal article" date="2020" name="G3 (Bethesda)">
        <title>High-Quality Assemblies for Three Invasive Social Wasps from the &lt;i&gt;Vespula&lt;/i&gt; Genus.</title>
        <authorList>
            <person name="Harrop T.W.R."/>
            <person name="Guhlin J."/>
            <person name="McLaughlin G.M."/>
            <person name="Permina E."/>
            <person name="Stockwell P."/>
            <person name="Gilligan J."/>
            <person name="Le Lec M.F."/>
            <person name="Gruber M.A.M."/>
            <person name="Quinn O."/>
            <person name="Lovegrove M."/>
            <person name="Duncan E.J."/>
            <person name="Remnant E.J."/>
            <person name="Van Eeckhoven J."/>
            <person name="Graham B."/>
            <person name="Knapp R.A."/>
            <person name="Langford K.W."/>
            <person name="Kronenberg Z."/>
            <person name="Press M.O."/>
            <person name="Eacker S.M."/>
            <person name="Wilson-Rankin E.E."/>
            <person name="Purcell J."/>
            <person name="Lester P.J."/>
            <person name="Dearden P.K."/>
        </authorList>
    </citation>
    <scope>NUCLEOTIDE SEQUENCE</scope>
    <source>
        <strain evidence="1">Marl-1</strain>
    </source>
</reference>
<dbReference type="AlphaFoldDB" id="A0A834J4D9"/>
<organism evidence="1 2">
    <name type="scientific">Vespula vulgaris</name>
    <name type="common">Yellow jacket</name>
    <name type="synonym">Wasp</name>
    <dbReference type="NCBI Taxonomy" id="7454"/>
    <lineage>
        <taxon>Eukaryota</taxon>
        <taxon>Metazoa</taxon>
        <taxon>Ecdysozoa</taxon>
        <taxon>Arthropoda</taxon>
        <taxon>Hexapoda</taxon>
        <taxon>Insecta</taxon>
        <taxon>Pterygota</taxon>
        <taxon>Neoptera</taxon>
        <taxon>Endopterygota</taxon>
        <taxon>Hymenoptera</taxon>
        <taxon>Apocrita</taxon>
        <taxon>Aculeata</taxon>
        <taxon>Vespoidea</taxon>
        <taxon>Vespidae</taxon>
        <taxon>Vespinae</taxon>
        <taxon>Vespula</taxon>
    </lineage>
</organism>
<keyword evidence="2" id="KW-1185">Reference proteome</keyword>
<name>A0A834J4D9_VESVU</name>
<evidence type="ECO:0000313" key="2">
    <source>
        <dbReference type="Proteomes" id="UP000614350"/>
    </source>
</evidence>
<accession>A0A834J4D9</accession>
<evidence type="ECO:0000313" key="1">
    <source>
        <dbReference type="EMBL" id="KAF7380906.1"/>
    </source>
</evidence>
<gene>
    <name evidence="1" type="ORF">HZH66_014282</name>
</gene>
<sequence>MSNKSYMHIVNEQLSKHASKITKQKFIFHQVNAAVYTAKYTLEESSLFRNNTEELKMCIDVRENAVLVLPDIIFRLAYVVGPDTCLKLCDGRPVVKLSTIFFAKQFHQKPLRYSELLRLLLLSTSSMSNKSSSLSICLFSDSKFRLSEHSSLIFCMSSNIFLTEHIWLDIFRNKTKTNLLNIMKFMYFLSFLTALKTISEIGPARLSLSDHLVVCDKAEYISYSDICILELSEFRVKFLDRRI</sequence>
<comment type="caution">
    <text evidence="1">The sequence shown here is derived from an EMBL/GenBank/DDBJ whole genome shotgun (WGS) entry which is preliminary data.</text>
</comment>
<protein>
    <submittedName>
        <fullName evidence="1">Uncharacterized protein</fullName>
    </submittedName>
</protein>
<dbReference type="Proteomes" id="UP000614350">
    <property type="component" value="Unassembled WGS sequence"/>
</dbReference>
<proteinExistence type="predicted"/>
<dbReference type="EMBL" id="JACSEA010000021">
    <property type="protein sequence ID" value="KAF7380906.1"/>
    <property type="molecule type" value="Genomic_DNA"/>
</dbReference>